<keyword evidence="4 8" id="KW-0472">Membrane</keyword>
<evidence type="ECO:0000256" key="3">
    <source>
        <dbReference type="ARBA" id="ARBA00022989"/>
    </source>
</evidence>
<feature type="domain" description="Methyl-accepting transducer" evidence="9">
    <location>
        <begin position="400"/>
        <end position="636"/>
    </location>
</feature>
<dbReference type="SUPFAM" id="SSF58104">
    <property type="entry name" value="Methyl-accepting chemotaxis protein (MCP) signaling domain"/>
    <property type="match status" value="1"/>
</dbReference>
<feature type="transmembrane region" description="Helical" evidence="8">
    <location>
        <begin position="21"/>
        <end position="40"/>
    </location>
</feature>
<dbReference type="Pfam" id="PF00672">
    <property type="entry name" value="HAMP"/>
    <property type="match status" value="1"/>
</dbReference>
<gene>
    <name evidence="11" type="ordered locus">CAP2UW1_1043</name>
</gene>
<name>C7RQN1_ACCRE</name>
<evidence type="ECO:0000313" key="11">
    <source>
        <dbReference type="EMBL" id="ACV34379.1"/>
    </source>
</evidence>
<dbReference type="HOGENOM" id="CLU_000445_107_27_4"/>
<dbReference type="GO" id="GO:0007165">
    <property type="term" value="P:signal transduction"/>
    <property type="evidence" value="ECO:0007669"/>
    <property type="project" value="UniProtKB-KW"/>
</dbReference>
<dbReference type="SMART" id="SM00283">
    <property type="entry name" value="MA"/>
    <property type="match status" value="1"/>
</dbReference>
<reference evidence="11" key="2">
    <citation type="submission" date="2009-09" db="EMBL/GenBank/DDBJ databases">
        <title>Complete sequence of chromosome of Candidatus Accumulibacter phosphatis clade IIA str. UW-1.</title>
        <authorList>
            <consortium name="US DOE Joint Genome Institute"/>
            <person name="Martin H.G."/>
            <person name="Ivanova N."/>
            <person name="Kunin V."/>
            <person name="Warnecke F."/>
            <person name="Barry K."/>
            <person name="He S."/>
            <person name="Salamov A."/>
            <person name="Szeto E."/>
            <person name="Dalin E."/>
            <person name="Pangilinan J.L."/>
            <person name="Lapidus A."/>
            <person name="Lowry S."/>
            <person name="Kyrpides N.C."/>
            <person name="McMahon K.D."/>
            <person name="Hugenholtz P."/>
        </authorList>
    </citation>
    <scope>NUCLEOTIDE SEQUENCE [LARGE SCALE GENOMIC DNA]</scope>
    <source>
        <strain evidence="11">UW-1</strain>
    </source>
</reference>
<comment type="similarity">
    <text evidence="6">Belongs to the methyl-accepting chemotaxis (MCP) protein family.</text>
</comment>
<dbReference type="OrthoDB" id="9782798at2"/>
<dbReference type="Pfam" id="PF00015">
    <property type="entry name" value="MCPsignal"/>
    <property type="match status" value="1"/>
</dbReference>
<dbReference type="SMART" id="SM00304">
    <property type="entry name" value="HAMP"/>
    <property type="match status" value="1"/>
</dbReference>
<reference evidence="11" key="1">
    <citation type="submission" date="2009-08" db="EMBL/GenBank/DDBJ databases">
        <authorList>
            <consortium name="US DOE Joint Genome Institute"/>
            <person name="Lucas S."/>
            <person name="Copeland A."/>
            <person name="Lapidus A."/>
            <person name="Glavina del Rio T."/>
            <person name="Dalin E."/>
            <person name="Tice H."/>
            <person name="Bruce D."/>
            <person name="Barry K."/>
            <person name="Pitluck S."/>
            <person name="Lowry S."/>
            <person name="Larimer F."/>
            <person name="Land M."/>
            <person name="Hauser L."/>
            <person name="Kyrpides N."/>
            <person name="Ivanova N."/>
            <person name="McMahon K.D."/>
            <person name="Hugenholtz P."/>
        </authorList>
    </citation>
    <scope>NUCLEOTIDE SEQUENCE</scope>
    <source>
        <strain evidence="11">UW-1</strain>
    </source>
</reference>
<dbReference type="GO" id="GO:0016020">
    <property type="term" value="C:membrane"/>
    <property type="evidence" value="ECO:0007669"/>
    <property type="project" value="UniProtKB-SubCell"/>
</dbReference>
<evidence type="ECO:0000259" key="9">
    <source>
        <dbReference type="PROSITE" id="PS50111"/>
    </source>
</evidence>
<dbReference type="PANTHER" id="PTHR32089:SF119">
    <property type="entry name" value="METHYL-ACCEPTING CHEMOTAXIS PROTEIN CTPL"/>
    <property type="match status" value="1"/>
</dbReference>
<dbReference type="STRING" id="522306.CAP2UW1_1043"/>
<evidence type="ECO:0000256" key="1">
    <source>
        <dbReference type="ARBA" id="ARBA00004141"/>
    </source>
</evidence>
<dbReference type="GO" id="GO:0006935">
    <property type="term" value="P:chemotaxis"/>
    <property type="evidence" value="ECO:0007669"/>
    <property type="project" value="InterPro"/>
</dbReference>
<dbReference type="PROSITE" id="PS50885">
    <property type="entry name" value="HAMP"/>
    <property type="match status" value="1"/>
</dbReference>
<dbReference type="InterPro" id="IPR003660">
    <property type="entry name" value="HAMP_dom"/>
</dbReference>
<comment type="subcellular location">
    <subcellularLocation>
        <location evidence="1">Membrane</location>
        <topology evidence="1">Multi-pass membrane protein</topology>
    </subcellularLocation>
</comment>
<dbReference type="EMBL" id="CP001715">
    <property type="protein sequence ID" value="ACV34379.1"/>
    <property type="molecule type" value="Genomic_DNA"/>
</dbReference>
<dbReference type="PROSITE" id="PS50111">
    <property type="entry name" value="CHEMOTAXIS_TRANSDUC_2"/>
    <property type="match status" value="1"/>
</dbReference>
<dbReference type="GO" id="GO:0004888">
    <property type="term" value="F:transmembrane signaling receptor activity"/>
    <property type="evidence" value="ECO:0007669"/>
    <property type="project" value="InterPro"/>
</dbReference>
<dbReference type="InterPro" id="IPR004089">
    <property type="entry name" value="MCPsignal_dom"/>
</dbReference>
<keyword evidence="5 7" id="KW-0807">Transducer</keyword>
<proteinExistence type="inferred from homology"/>
<evidence type="ECO:0000259" key="10">
    <source>
        <dbReference type="PROSITE" id="PS50885"/>
    </source>
</evidence>
<dbReference type="PANTHER" id="PTHR32089">
    <property type="entry name" value="METHYL-ACCEPTING CHEMOTAXIS PROTEIN MCPB"/>
    <property type="match status" value="1"/>
</dbReference>
<evidence type="ECO:0000256" key="2">
    <source>
        <dbReference type="ARBA" id="ARBA00022692"/>
    </source>
</evidence>
<dbReference type="CDD" id="cd11386">
    <property type="entry name" value="MCP_signal"/>
    <property type="match status" value="1"/>
</dbReference>
<dbReference type="KEGG" id="app:CAP2UW1_1043"/>
<dbReference type="CDD" id="cd06225">
    <property type="entry name" value="HAMP"/>
    <property type="match status" value="1"/>
</dbReference>
<dbReference type="FunFam" id="1.10.287.950:FF:000001">
    <property type="entry name" value="Methyl-accepting chemotaxis sensory transducer"/>
    <property type="match status" value="1"/>
</dbReference>
<feature type="domain" description="HAMP" evidence="10">
    <location>
        <begin position="343"/>
        <end position="395"/>
    </location>
</feature>
<evidence type="ECO:0000256" key="8">
    <source>
        <dbReference type="SAM" id="Phobius"/>
    </source>
</evidence>
<dbReference type="InterPro" id="IPR004090">
    <property type="entry name" value="Chemotax_Me-accpt_rcpt"/>
</dbReference>
<dbReference type="AlphaFoldDB" id="C7RQN1"/>
<dbReference type="Gene3D" id="1.10.287.950">
    <property type="entry name" value="Methyl-accepting chemotaxis protein"/>
    <property type="match status" value="1"/>
</dbReference>
<evidence type="ECO:0000256" key="7">
    <source>
        <dbReference type="PROSITE-ProRule" id="PRU00284"/>
    </source>
</evidence>
<protein>
    <submittedName>
        <fullName evidence="11">Methyl-accepting chemotaxis sensory transducer</fullName>
    </submittedName>
</protein>
<evidence type="ECO:0000256" key="4">
    <source>
        <dbReference type="ARBA" id="ARBA00023136"/>
    </source>
</evidence>
<keyword evidence="3 8" id="KW-1133">Transmembrane helix</keyword>
<evidence type="ECO:0000256" key="5">
    <source>
        <dbReference type="ARBA" id="ARBA00023224"/>
    </source>
</evidence>
<dbReference type="PRINTS" id="PR00260">
    <property type="entry name" value="CHEMTRNSDUCR"/>
</dbReference>
<sequence precursor="true">MQTLFAPAIALLNRLGYTKKFAIMGALALVAIAVLLAGLYQSLHRVIDSSQQELAGLEVLQPIGRLIQHLQVHRGLSSGVLNGNDEMQDKRAAREKQVSEAFQALAARLAPELAAGEAWKTLVAGWAAIEKDGLELIARENFLAHSRLIEELLALQRSVADHYSLTNDPDIASTYLIDTAVEKLPLAIESMGQLRALGTGVLTRKQPLALSQQVEFTVLLAGLNSAVGSLQRNVEKTARHNQGRQSALDASVKDLRTAADKVGELVNQDILSGTYATLPDDYFALTTTSVDKGYKELFESLFPILEQLLQQRVDRAERNLNLSVATASAILLIYAYVSIALYYATLGSIDQLAAKARTIATGDLSVRVDLGTRDELMLVGDSLNEMVAAFRDLLQKVQRSANEVLGATQKLAASAARVKQGSEQQSEAASTMAAAVEEMTTGIDDVSANAQDADRIAARAGELSADGSRVVGDVVQAIERIAEVVHQSASIVADLGTRSERISAIVNVIREIADQTNLLALNAAIEAARAGEAGRGFAVVADEVRKLAERTSRSTNEIAEMIEAIQGGTRAAVASMNVGVGRVGEGVTLATQAGRSLAEIGGNAQQVVERVAQISHALREQSAASSEIARNVERVAHMASENSAAVAGNAATARQLDSLAQGLEAEANRFRLG</sequence>
<evidence type="ECO:0000256" key="6">
    <source>
        <dbReference type="ARBA" id="ARBA00029447"/>
    </source>
</evidence>
<organism evidence="11">
    <name type="scientific">Accumulibacter regalis</name>
    <dbReference type="NCBI Taxonomy" id="522306"/>
    <lineage>
        <taxon>Bacteria</taxon>
        <taxon>Pseudomonadati</taxon>
        <taxon>Pseudomonadota</taxon>
        <taxon>Betaproteobacteria</taxon>
        <taxon>Candidatus Accumulibacter</taxon>
    </lineage>
</organism>
<accession>C7RQN1</accession>
<keyword evidence="2 8" id="KW-0812">Transmembrane</keyword>
<dbReference type="eggNOG" id="COG0840">
    <property type="taxonomic scope" value="Bacteria"/>
</dbReference>